<name>A0ABY7RVK1_9FLAO</name>
<dbReference type="EMBL" id="CP116221">
    <property type="protein sequence ID" value="WCO01134.1"/>
    <property type="molecule type" value="Genomic_DNA"/>
</dbReference>
<evidence type="ECO:0008006" key="3">
    <source>
        <dbReference type="Google" id="ProtNLM"/>
    </source>
</evidence>
<dbReference type="RefSeq" id="WP_249996883.1">
    <property type="nucleotide sequence ID" value="NZ_CP116221.1"/>
</dbReference>
<accession>A0ABY7RVK1</accession>
<gene>
    <name evidence="1" type="ORF">MUN68_013805</name>
</gene>
<dbReference type="Proteomes" id="UP001202717">
    <property type="component" value="Chromosome"/>
</dbReference>
<protein>
    <recommendedName>
        <fullName evidence="3">Polymerase nucleotidyl transferase domain-containing protein</fullName>
    </recommendedName>
</protein>
<keyword evidence="2" id="KW-1185">Reference proteome</keyword>
<reference evidence="1 2" key="1">
    <citation type="submission" date="2023-01" db="EMBL/GenBank/DDBJ databases">
        <title>Psychroserpens ponticola sp. nov., isolated from seawater.</title>
        <authorList>
            <person name="Kristyanto S."/>
            <person name="Jung J."/>
            <person name="Kim J.M."/>
            <person name="Jeon C.O."/>
        </authorList>
    </citation>
    <scope>NUCLEOTIDE SEQUENCE [LARGE SCALE GENOMIC DNA]</scope>
    <source>
        <strain evidence="1 2">MSW6</strain>
    </source>
</reference>
<evidence type="ECO:0000313" key="2">
    <source>
        <dbReference type="Proteomes" id="UP001202717"/>
    </source>
</evidence>
<sequence>MKIELIEYPSAISLDKYSALKAKMVKELLAHNSILSVYQMGSVKDPGISDLDLICVFQNDSENRNDYRSNLSQDEKLILTHGLFGVEKKDLEEALPYNLMSNLQLLGGEDMNLNKVESLNNTGLNQQIAIEYLVKMFITLDTQKTLKIVKLRSFLLLAKAISFDLKLLNISEGKLYDLVERVLKFRSIWFTNQPNKKEITNLILEFHTETKLLLERLFIDEKFYLPVNEINLPGNFNIQKADVFGSSHKGFVLPSQFKFLGKKYINLQYRLNQFQYSMPFDIPKNDSILKNRFEFTQYLVDKNRMQYPAFFPIMSSLSLY</sequence>
<evidence type="ECO:0000313" key="1">
    <source>
        <dbReference type="EMBL" id="WCO01134.1"/>
    </source>
</evidence>
<organism evidence="1 2">
    <name type="scientific">Psychroserpens ponticola</name>
    <dbReference type="NCBI Taxonomy" id="2932268"/>
    <lineage>
        <taxon>Bacteria</taxon>
        <taxon>Pseudomonadati</taxon>
        <taxon>Bacteroidota</taxon>
        <taxon>Flavobacteriia</taxon>
        <taxon>Flavobacteriales</taxon>
        <taxon>Flavobacteriaceae</taxon>
        <taxon>Psychroserpens</taxon>
    </lineage>
</organism>
<proteinExistence type="predicted"/>